<comment type="caution">
    <text evidence="1">The sequence shown here is derived from an EMBL/GenBank/DDBJ whole genome shotgun (WGS) entry which is preliminary data.</text>
</comment>
<proteinExistence type="predicted"/>
<dbReference type="AlphaFoldDB" id="A0A9X6RL88"/>
<dbReference type="Proteomes" id="UP000192578">
    <property type="component" value="Unassembled WGS sequence"/>
</dbReference>
<evidence type="ECO:0000313" key="2">
    <source>
        <dbReference type="Proteomes" id="UP000192578"/>
    </source>
</evidence>
<reference evidence="2" key="1">
    <citation type="submission" date="2017-01" db="EMBL/GenBank/DDBJ databases">
        <title>Comparative genomics of anhydrobiosis in the tardigrade Hypsibius dujardini.</title>
        <authorList>
            <person name="Yoshida Y."/>
            <person name="Koutsovoulos G."/>
            <person name="Laetsch D."/>
            <person name="Stevens L."/>
            <person name="Kumar S."/>
            <person name="Horikawa D."/>
            <person name="Ishino K."/>
            <person name="Komine S."/>
            <person name="Tomita M."/>
            <person name="Blaxter M."/>
            <person name="Arakawa K."/>
        </authorList>
    </citation>
    <scope>NUCLEOTIDE SEQUENCE [LARGE SCALE GENOMIC DNA]</scope>
    <source>
        <strain evidence="2">Z151</strain>
    </source>
</reference>
<organism evidence="1 2">
    <name type="scientific">Hypsibius exemplaris</name>
    <name type="common">Freshwater tardigrade</name>
    <dbReference type="NCBI Taxonomy" id="2072580"/>
    <lineage>
        <taxon>Eukaryota</taxon>
        <taxon>Metazoa</taxon>
        <taxon>Ecdysozoa</taxon>
        <taxon>Tardigrada</taxon>
        <taxon>Eutardigrada</taxon>
        <taxon>Parachela</taxon>
        <taxon>Hypsibioidea</taxon>
        <taxon>Hypsibiidae</taxon>
        <taxon>Hypsibius</taxon>
    </lineage>
</organism>
<name>A0A9X6RL88_HYPEX</name>
<dbReference type="OrthoDB" id="412787at2759"/>
<keyword evidence="2" id="KW-1185">Reference proteome</keyword>
<evidence type="ECO:0000313" key="1">
    <source>
        <dbReference type="EMBL" id="OWA51607.1"/>
    </source>
</evidence>
<sequence>MLTNFKRLAPTTSSICFIFRNAATASSAVKPEGSTRQMGILDAELNRRKVAVRTLPGDEFLDLTFSYGETGSSVRDPATLIQLSSSKNETLSRTLERISQVRIDYNGQ</sequence>
<dbReference type="EMBL" id="MTYJ01000232">
    <property type="protein sequence ID" value="OWA51607.1"/>
    <property type="molecule type" value="Genomic_DNA"/>
</dbReference>
<accession>A0A9X6RL88</accession>
<gene>
    <name evidence="1" type="ORF">BV898_16082</name>
</gene>
<protein>
    <submittedName>
        <fullName evidence="1">Uncharacterized protein</fullName>
    </submittedName>
</protein>